<feature type="domain" description="Carboxylesterase type B" evidence="2">
    <location>
        <begin position="29"/>
        <end position="137"/>
    </location>
</feature>
<protein>
    <submittedName>
        <fullName evidence="3">COesterase domain-containing protein</fullName>
    </submittedName>
</protein>
<dbReference type="SUPFAM" id="SSF53474">
    <property type="entry name" value="alpha/beta-Hydrolases"/>
    <property type="match status" value="1"/>
</dbReference>
<evidence type="ECO:0000313" key="3">
    <source>
        <dbReference type="EMBL" id="KAF7293277.1"/>
    </source>
</evidence>
<dbReference type="Proteomes" id="UP000613580">
    <property type="component" value="Unassembled WGS sequence"/>
</dbReference>
<dbReference type="PANTHER" id="PTHR11559">
    <property type="entry name" value="CARBOXYLESTERASE"/>
    <property type="match status" value="1"/>
</dbReference>
<dbReference type="EMBL" id="JACAZE010000021">
    <property type="protein sequence ID" value="KAF7293277.1"/>
    <property type="molecule type" value="Genomic_DNA"/>
</dbReference>
<reference evidence="3" key="1">
    <citation type="submission" date="2020-05" db="EMBL/GenBank/DDBJ databases">
        <title>Mycena genomes resolve the evolution of fungal bioluminescence.</title>
        <authorList>
            <person name="Tsai I.J."/>
        </authorList>
    </citation>
    <scope>NUCLEOTIDE SEQUENCE</scope>
    <source>
        <strain evidence="3">110903Hualien_Pintung</strain>
    </source>
</reference>
<dbReference type="Gene3D" id="3.40.50.1820">
    <property type="entry name" value="alpha/beta hydrolase"/>
    <property type="match status" value="1"/>
</dbReference>
<gene>
    <name evidence="3" type="ORF">HMN09_01206600</name>
</gene>
<evidence type="ECO:0000313" key="4">
    <source>
        <dbReference type="Proteomes" id="UP000613580"/>
    </source>
</evidence>
<comment type="caution">
    <text evidence="3">The sequence shown here is derived from an EMBL/GenBank/DDBJ whole genome shotgun (WGS) entry which is preliminary data.</text>
</comment>
<sequence length="167" mass="17984">MKARAISFFALLARLLPVEASGPIVDLGAAGQWEGFIDAEHNVSTFLGIRFAAPPTDDLRWQPPAAPSPVQGIQQATSQPPMCYQGEPGMNATGTTVLTRRDAVAESEDCLFLNVHSPSLTPKKLLPTLVWIYGGGKWPRVAVLVGIPRKRLTNQAGFYSGAHLMCT</sequence>
<accession>A0A8H6S7M1</accession>
<dbReference type="AlphaFoldDB" id="A0A8H6S7M1"/>
<dbReference type="InterPro" id="IPR029058">
    <property type="entry name" value="AB_hydrolase_fold"/>
</dbReference>
<feature type="signal peptide" evidence="1">
    <location>
        <begin position="1"/>
        <end position="20"/>
    </location>
</feature>
<dbReference type="OrthoDB" id="408631at2759"/>
<keyword evidence="4" id="KW-1185">Reference proteome</keyword>
<dbReference type="Pfam" id="PF00135">
    <property type="entry name" value="COesterase"/>
    <property type="match status" value="1"/>
</dbReference>
<name>A0A8H6S7M1_MYCCL</name>
<evidence type="ECO:0000256" key="1">
    <source>
        <dbReference type="SAM" id="SignalP"/>
    </source>
</evidence>
<dbReference type="InterPro" id="IPR050309">
    <property type="entry name" value="Type-B_Carboxylest/Lipase"/>
</dbReference>
<keyword evidence="1" id="KW-0732">Signal</keyword>
<evidence type="ECO:0000259" key="2">
    <source>
        <dbReference type="Pfam" id="PF00135"/>
    </source>
</evidence>
<feature type="chain" id="PRO_5034047382" evidence="1">
    <location>
        <begin position="21"/>
        <end position="167"/>
    </location>
</feature>
<proteinExistence type="predicted"/>
<organism evidence="3 4">
    <name type="scientific">Mycena chlorophos</name>
    <name type="common">Agaric fungus</name>
    <name type="synonym">Agaricus chlorophos</name>
    <dbReference type="NCBI Taxonomy" id="658473"/>
    <lineage>
        <taxon>Eukaryota</taxon>
        <taxon>Fungi</taxon>
        <taxon>Dikarya</taxon>
        <taxon>Basidiomycota</taxon>
        <taxon>Agaricomycotina</taxon>
        <taxon>Agaricomycetes</taxon>
        <taxon>Agaricomycetidae</taxon>
        <taxon>Agaricales</taxon>
        <taxon>Marasmiineae</taxon>
        <taxon>Mycenaceae</taxon>
        <taxon>Mycena</taxon>
    </lineage>
</organism>
<dbReference type="InterPro" id="IPR002018">
    <property type="entry name" value="CarbesteraseB"/>
</dbReference>